<proteinExistence type="predicted"/>
<comment type="caution">
    <text evidence="1">The sequence shown here is derived from an EMBL/GenBank/DDBJ whole genome shotgun (WGS) entry which is preliminary data.</text>
</comment>
<organism evidence="1 2">
    <name type="scientific">Holothuria leucospilota</name>
    <name type="common">Black long sea cucumber</name>
    <name type="synonym">Mertensiothuria leucospilota</name>
    <dbReference type="NCBI Taxonomy" id="206669"/>
    <lineage>
        <taxon>Eukaryota</taxon>
        <taxon>Metazoa</taxon>
        <taxon>Echinodermata</taxon>
        <taxon>Eleutherozoa</taxon>
        <taxon>Echinozoa</taxon>
        <taxon>Holothuroidea</taxon>
        <taxon>Aspidochirotacea</taxon>
        <taxon>Aspidochirotida</taxon>
        <taxon>Holothuriidae</taxon>
        <taxon>Holothuria</taxon>
    </lineage>
</organism>
<dbReference type="EMBL" id="JAIZAY010000021">
    <property type="protein sequence ID" value="KAJ8021853.1"/>
    <property type="molecule type" value="Genomic_DNA"/>
</dbReference>
<keyword evidence="2" id="KW-1185">Reference proteome</keyword>
<sequence>MSRPPRFNGTRNWNYPRRRVICAGRRCRPFNSWSRGNDFLSYSSTCFSAIW</sequence>
<evidence type="ECO:0000313" key="2">
    <source>
        <dbReference type="Proteomes" id="UP001152320"/>
    </source>
</evidence>
<evidence type="ECO:0000313" key="1">
    <source>
        <dbReference type="EMBL" id="KAJ8021853.1"/>
    </source>
</evidence>
<accession>A0A9Q0YFT3</accession>
<reference evidence="1" key="1">
    <citation type="submission" date="2021-10" db="EMBL/GenBank/DDBJ databases">
        <title>Tropical sea cucumber genome reveals ecological adaptation and Cuvierian tubules defense mechanism.</title>
        <authorList>
            <person name="Chen T."/>
        </authorList>
    </citation>
    <scope>NUCLEOTIDE SEQUENCE</scope>
    <source>
        <strain evidence="1">Nanhai2018</strain>
        <tissue evidence="1">Muscle</tissue>
    </source>
</reference>
<dbReference type="AlphaFoldDB" id="A0A9Q0YFT3"/>
<gene>
    <name evidence="1" type="ORF">HOLleu_39166</name>
</gene>
<dbReference type="Proteomes" id="UP001152320">
    <property type="component" value="Chromosome 21"/>
</dbReference>
<name>A0A9Q0YFT3_HOLLE</name>
<protein>
    <submittedName>
        <fullName evidence="1">Uncharacterized protein</fullName>
    </submittedName>
</protein>